<sequence>MRNYTEITGFILLGLSDDPQLQVVIFIFLLITYMLSITGNLTIIILTLLNIHLQTPMYFFLRSFSILEVSFTTVTIPKFLATIITGDKTISFNDCMAQLFFFIFLGITEFYLLAAMSYDRYIAICKPLHYMTIMNHRVCTLLVLASWLASFLIIFPLLMLFIQLDYCKSNVINHFTCDYFPLLYLSCSDTKFLEILGFSCAVFILLFTLALIILSYTYVIRTILRIPSTTQRTKAFSTCSSHMIVISISYGSCIFMYVNPSAKDRVSLSKGVAVLNTSVAPMLNPFIYTLRNQQVKRAFMDMARKTVFLKEMKI</sequence>
<name>A0AC59Z414_RANTA</name>
<protein>
    <submittedName>
        <fullName evidence="1">Uncharacterized protein</fullName>
    </submittedName>
</protein>
<dbReference type="EMBL" id="OX596108">
    <property type="protein sequence ID" value="CAN0213921.1"/>
    <property type="molecule type" value="Genomic_DNA"/>
</dbReference>
<evidence type="ECO:0000313" key="2">
    <source>
        <dbReference type="Proteomes" id="UP001162501"/>
    </source>
</evidence>
<evidence type="ECO:0000313" key="1">
    <source>
        <dbReference type="EMBL" id="CAN0213921.1"/>
    </source>
</evidence>
<accession>A0AC59Z414</accession>
<dbReference type="Proteomes" id="UP001162501">
    <property type="component" value="Chromosome 24"/>
</dbReference>
<proteinExistence type="predicted"/>
<reference evidence="1" key="2">
    <citation type="submission" date="2025-03" db="EMBL/GenBank/DDBJ databases">
        <authorList>
            <consortium name="ELIXIR-Norway"/>
            <consortium name="Elixir Norway"/>
        </authorList>
    </citation>
    <scope>NUCLEOTIDE SEQUENCE</scope>
</reference>
<organism evidence="1 2">
    <name type="scientific">Rangifer tarandus platyrhynchus</name>
    <name type="common">Svalbard reindeer</name>
    <dbReference type="NCBI Taxonomy" id="3082113"/>
    <lineage>
        <taxon>Eukaryota</taxon>
        <taxon>Metazoa</taxon>
        <taxon>Chordata</taxon>
        <taxon>Craniata</taxon>
        <taxon>Vertebrata</taxon>
        <taxon>Euteleostomi</taxon>
        <taxon>Mammalia</taxon>
        <taxon>Eutheria</taxon>
        <taxon>Laurasiatheria</taxon>
        <taxon>Artiodactyla</taxon>
        <taxon>Ruminantia</taxon>
        <taxon>Pecora</taxon>
        <taxon>Cervidae</taxon>
        <taxon>Odocoileinae</taxon>
        <taxon>Rangifer</taxon>
    </lineage>
</organism>
<gene>
    <name evidence="1" type="ORF">MRATA1EN22A_LOCUS13749</name>
</gene>
<reference evidence="1" key="1">
    <citation type="submission" date="2023-05" db="EMBL/GenBank/DDBJ databases">
        <authorList>
            <consortium name="ELIXIR-Norway"/>
        </authorList>
    </citation>
    <scope>NUCLEOTIDE SEQUENCE</scope>
</reference>